<gene>
    <name evidence="1" type="ORF">ILYODFUR_028165</name>
</gene>
<accession>A0ABV0SQ81</accession>
<evidence type="ECO:0000313" key="1">
    <source>
        <dbReference type="EMBL" id="MEQ2222616.1"/>
    </source>
</evidence>
<proteinExistence type="predicted"/>
<evidence type="ECO:0000313" key="2">
    <source>
        <dbReference type="Proteomes" id="UP001482620"/>
    </source>
</evidence>
<reference evidence="1 2" key="1">
    <citation type="submission" date="2021-06" db="EMBL/GenBank/DDBJ databases">
        <authorList>
            <person name="Palmer J.M."/>
        </authorList>
    </citation>
    <scope>NUCLEOTIDE SEQUENCE [LARGE SCALE GENOMIC DNA]</scope>
    <source>
        <strain evidence="2">if_2019</strain>
        <tissue evidence="1">Muscle</tissue>
    </source>
</reference>
<name>A0ABV0SQ81_9TELE</name>
<comment type="caution">
    <text evidence="1">The sequence shown here is derived from an EMBL/GenBank/DDBJ whole genome shotgun (WGS) entry which is preliminary data.</text>
</comment>
<dbReference type="EMBL" id="JAHRIQ010003805">
    <property type="protein sequence ID" value="MEQ2222616.1"/>
    <property type="molecule type" value="Genomic_DNA"/>
</dbReference>
<organism evidence="1 2">
    <name type="scientific">Ilyodon furcidens</name>
    <name type="common">goldbreast splitfin</name>
    <dbReference type="NCBI Taxonomy" id="33524"/>
    <lineage>
        <taxon>Eukaryota</taxon>
        <taxon>Metazoa</taxon>
        <taxon>Chordata</taxon>
        <taxon>Craniata</taxon>
        <taxon>Vertebrata</taxon>
        <taxon>Euteleostomi</taxon>
        <taxon>Actinopterygii</taxon>
        <taxon>Neopterygii</taxon>
        <taxon>Teleostei</taxon>
        <taxon>Neoteleostei</taxon>
        <taxon>Acanthomorphata</taxon>
        <taxon>Ovalentaria</taxon>
        <taxon>Atherinomorphae</taxon>
        <taxon>Cyprinodontiformes</taxon>
        <taxon>Goodeidae</taxon>
        <taxon>Ilyodon</taxon>
    </lineage>
</organism>
<protein>
    <submittedName>
        <fullName evidence="1">Uncharacterized protein</fullName>
    </submittedName>
</protein>
<keyword evidence="2" id="KW-1185">Reference proteome</keyword>
<sequence length="91" mass="10230">MEAKVKARVQQHQEPPPSECLYRRAVRVDSFNDLAGVFIGSVLNHPSQESDRCPILKAHQVVPTALLRVDVMGMKQDHWVKGSGNRLGVWL</sequence>
<dbReference type="Proteomes" id="UP001482620">
    <property type="component" value="Unassembled WGS sequence"/>
</dbReference>